<organism evidence="7 8">
    <name type="scientific">Rhodotorula paludigena</name>
    <dbReference type="NCBI Taxonomy" id="86838"/>
    <lineage>
        <taxon>Eukaryota</taxon>
        <taxon>Fungi</taxon>
        <taxon>Dikarya</taxon>
        <taxon>Basidiomycota</taxon>
        <taxon>Pucciniomycotina</taxon>
        <taxon>Microbotryomycetes</taxon>
        <taxon>Sporidiobolales</taxon>
        <taxon>Sporidiobolaceae</taxon>
        <taxon>Rhodotorula</taxon>
    </lineage>
</organism>
<evidence type="ECO:0000313" key="7">
    <source>
        <dbReference type="EMBL" id="GJN94420.1"/>
    </source>
</evidence>
<sequence>MSNKVALEDRNALAEADALLAEDDGHELQSARRNHDGDDDAFKADLQRLEEEENLPAPVQANQTSAVKPRIHPAPIIAIWIALSSSVIMMNAWILGKKEGDLNFHFPIFLTSTHLIYATIATRIMRRFTHLIDGVDNIQMSWDRWYKNIVPIGALFSASLIFSNFAYLTLSVSFIQMLKAFTSVAVLGMSVLMGLDNWDKRKGLVVGGISAGVALASYGELKFVFSGFVFQCLGILFEATRLVAIQKLLQGMRMDPLVCAVFNSLLIIPVEGFAPLEQVLDKVGPFTLFINCNVALLLNVSVVFLIGCASSLVLTLSGVLKDILLVVGSVVLFGTPVTLIQCIGYGIALVGLFIFKAKPEDMAVWMAQLKALVGR</sequence>
<dbReference type="AlphaFoldDB" id="A0AAV5GWT1"/>
<keyword evidence="3 5" id="KW-1133">Transmembrane helix</keyword>
<dbReference type="EMBL" id="BQKY01000017">
    <property type="protein sequence ID" value="GJN94420.1"/>
    <property type="molecule type" value="Genomic_DNA"/>
</dbReference>
<feature type="transmembrane region" description="Helical" evidence="5">
    <location>
        <begin position="102"/>
        <end position="120"/>
    </location>
</feature>
<keyword evidence="8" id="KW-1185">Reference proteome</keyword>
<evidence type="ECO:0000256" key="5">
    <source>
        <dbReference type="SAM" id="Phobius"/>
    </source>
</evidence>
<dbReference type="Proteomes" id="UP001342314">
    <property type="component" value="Unassembled WGS sequence"/>
</dbReference>
<dbReference type="PANTHER" id="PTHR11132">
    <property type="entry name" value="SOLUTE CARRIER FAMILY 35"/>
    <property type="match status" value="1"/>
</dbReference>
<evidence type="ECO:0000313" key="8">
    <source>
        <dbReference type="Proteomes" id="UP001342314"/>
    </source>
</evidence>
<proteinExistence type="predicted"/>
<dbReference type="InterPro" id="IPR050186">
    <property type="entry name" value="TPT_transporter"/>
</dbReference>
<feature type="domain" description="Sugar phosphate transporter" evidence="6">
    <location>
        <begin position="77"/>
        <end position="355"/>
    </location>
</feature>
<feature type="transmembrane region" description="Helical" evidence="5">
    <location>
        <begin position="149"/>
        <end position="168"/>
    </location>
</feature>
<keyword evidence="4 5" id="KW-0472">Membrane</keyword>
<keyword evidence="2 5" id="KW-0812">Transmembrane</keyword>
<protein>
    <recommendedName>
        <fullName evidence="6">Sugar phosphate transporter domain-containing protein</fullName>
    </recommendedName>
</protein>
<comment type="caution">
    <text evidence="7">The sequence shown here is derived from an EMBL/GenBank/DDBJ whole genome shotgun (WGS) entry which is preliminary data.</text>
</comment>
<accession>A0AAV5GWT1</accession>
<evidence type="ECO:0000256" key="2">
    <source>
        <dbReference type="ARBA" id="ARBA00022692"/>
    </source>
</evidence>
<gene>
    <name evidence="7" type="ORF">Rhopal_007500-T1</name>
</gene>
<reference evidence="7 8" key="1">
    <citation type="submission" date="2021-12" db="EMBL/GenBank/DDBJ databases">
        <title>High titer production of polyol ester of fatty acids by Rhodotorula paludigena BS15 towards product separation-free biomass refinery.</title>
        <authorList>
            <person name="Mano J."/>
            <person name="Ono H."/>
            <person name="Tanaka T."/>
            <person name="Naito K."/>
            <person name="Sushida H."/>
            <person name="Ike M."/>
            <person name="Tokuyasu K."/>
            <person name="Kitaoka M."/>
        </authorList>
    </citation>
    <scope>NUCLEOTIDE SEQUENCE [LARGE SCALE GENOMIC DNA]</scope>
    <source>
        <strain evidence="7 8">BS15</strain>
    </source>
</reference>
<feature type="transmembrane region" description="Helical" evidence="5">
    <location>
        <begin position="174"/>
        <end position="195"/>
    </location>
</feature>
<dbReference type="InterPro" id="IPR004853">
    <property type="entry name" value="Sugar_P_trans_dom"/>
</dbReference>
<feature type="transmembrane region" description="Helical" evidence="5">
    <location>
        <begin position="294"/>
        <end position="316"/>
    </location>
</feature>
<evidence type="ECO:0000256" key="4">
    <source>
        <dbReference type="ARBA" id="ARBA00023136"/>
    </source>
</evidence>
<evidence type="ECO:0000256" key="3">
    <source>
        <dbReference type="ARBA" id="ARBA00022989"/>
    </source>
</evidence>
<feature type="transmembrane region" description="Helical" evidence="5">
    <location>
        <begin position="77"/>
        <end position="96"/>
    </location>
</feature>
<dbReference type="GO" id="GO:0016020">
    <property type="term" value="C:membrane"/>
    <property type="evidence" value="ECO:0007669"/>
    <property type="project" value="UniProtKB-SubCell"/>
</dbReference>
<evidence type="ECO:0000259" key="6">
    <source>
        <dbReference type="Pfam" id="PF03151"/>
    </source>
</evidence>
<evidence type="ECO:0000256" key="1">
    <source>
        <dbReference type="ARBA" id="ARBA00004141"/>
    </source>
</evidence>
<comment type="subcellular location">
    <subcellularLocation>
        <location evidence="1">Membrane</location>
        <topology evidence="1">Multi-pass membrane protein</topology>
    </subcellularLocation>
</comment>
<feature type="transmembrane region" description="Helical" evidence="5">
    <location>
        <begin position="225"/>
        <end position="244"/>
    </location>
</feature>
<dbReference type="Pfam" id="PF03151">
    <property type="entry name" value="TPT"/>
    <property type="match status" value="1"/>
</dbReference>
<feature type="transmembrane region" description="Helical" evidence="5">
    <location>
        <begin position="202"/>
        <end position="219"/>
    </location>
</feature>
<feature type="transmembrane region" description="Helical" evidence="5">
    <location>
        <begin position="256"/>
        <end position="274"/>
    </location>
</feature>
<feature type="transmembrane region" description="Helical" evidence="5">
    <location>
        <begin position="323"/>
        <end position="355"/>
    </location>
</feature>
<name>A0AAV5GWT1_9BASI</name>